<sequence>MSPKRWVMQAPGRSALFIDLDNVTISKGQSLAAEQAEQVLLKIVMAAGPVDWQLAVAPRGTITRYGATLAKLGMQWDVVPCGPDAADARIVEAAFDLSGHGFTHYTVASADGYFAQISRLGSLKVITRVGQQVSWRLRATASELVPV</sequence>
<proteinExistence type="predicted"/>
<reference evidence="1" key="1">
    <citation type="submission" date="2020-05" db="EMBL/GenBank/DDBJ databases">
        <authorList>
            <person name="Chiriac C."/>
            <person name="Salcher M."/>
            <person name="Ghai R."/>
            <person name="Kavagutti S V."/>
        </authorList>
    </citation>
    <scope>NUCLEOTIDE SEQUENCE</scope>
</reference>
<protein>
    <submittedName>
        <fullName evidence="1">Unannotated protein</fullName>
    </submittedName>
</protein>
<organism evidence="1">
    <name type="scientific">freshwater metagenome</name>
    <dbReference type="NCBI Taxonomy" id="449393"/>
    <lineage>
        <taxon>unclassified sequences</taxon>
        <taxon>metagenomes</taxon>
        <taxon>ecological metagenomes</taxon>
    </lineage>
</organism>
<evidence type="ECO:0000313" key="1">
    <source>
        <dbReference type="EMBL" id="CAB4951312.1"/>
    </source>
</evidence>
<name>A0A6J7KAJ3_9ZZZZ</name>
<dbReference type="EMBL" id="CAFBNE010000045">
    <property type="protein sequence ID" value="CAB4951312.1"/>
    <property type="molecule type" value="Genomic_DNA"/>
</dbReference>
<gene>
    <name evidence="1" type="ORF">UFOPK3772_01564</name>
</gene>
<accession>A0A6J7KAJ3</accession>
<dbReference type="AlphaFoldDB" id="A0A6J7KAJ3"/>